<name>A0A2R8FCM8_9CHLA</name>
<organism evidence="3 4">
    <name type="scientific">Chlamydia serpentis</name>
    <dbReference type="NCBI Taxonomy" id="1967782"/>
    <lineage>
        <taxon>Bacteria</taxon>
        <taxon>Pseudomonadati</taxon>
        <taxon>Chlamydiota</taxon>
        <taxon>Chlamydiia</taxon>
        <taxon>Chlamydiales</taxon>
        <taxon>Chlamydiaceae</taxon>
        <taxon>Chlamydia/Chlamydophila group</taxon>
        <taxon>Chlamydia</taxon>
    </lineage>
</organism>
<evidence type="ECO:0000313" key="4">
    <source>
        <dbReference type="Proteomes" id="UP000244926"/>
    </source>
</evidence>
<dbReference type="EMBL" id="LT993738">
    <property type="protein sequence ID" value="SPN74175.1"/>
    <property type="molecule type" value="Genomic_DNA"/>
</dbReference>
<sequence>MTKTVLECTVNHLYYCFYLKKVYNAYANRSCWKQMSRIKTKRIYFYIATVAGVIMGLFNSAEALPKKKKISLQIIYSFNKVLSYLENEDESTIFCIDVDRGLLQHPSLGSPGWYETRRRQLFKLFGNEQEGNQRLVEEALAIDIFRKKDCLESNIPEQLNTILVTSNSLVLGISSFGIEAVPCTLHNLLQQNINFERRSVSSENLFLKIPSTPSDASLFYRGVLFSGQHSTVDALSQLFAELNLSPKKIIFLGEDPDAIKVIGSACIDWGMKFLGLVYYPAQKSLFDYTHPYATAAELQGSQGLQVIMDEVAQLVLDALPKTN</sequence>
<keyword evidence="2" id="KW-0472">Membrane</keyword>
<dbReference type="Proteomes" id="UP000244926">
    <property type="component" value="Chromosome I"/>
</dbReference>
<keyword evidence="4" id="KW-1185">Reference proteome</keyword>
<reference evidence="4" key="1">
    <citation type="submission" date="2017-11" db="EMBL/GenBank/DDBJ databases">
        <authorList>
            <person name="Seth-Smith MB H."/>
        </authorList>
    </citation>
    <scope>NUCLEOTIDE SEQUENCE [LARGE SCALE GENOMIC DNA]</scope>
</reference>
<protein>
    <submittedName>
        <fullName evidence="3">Uncharacterized protein</fullName>
    </submittedName>
</protein>
<proteinExistence type="predicted"/>
<evidence type="ECO:0000313" key="3">
    <source>
        <dbReference type="EMBL" id="SPN74175.1"/>
    </source>
</evidence>
<keyword evidence="1" id="KW-0732">Signal</keyword>
<dbReference type="InterPro" id="IPR022565">
    <property type="entry name" value="DUF2608"/>
</dbReference>
<keyword evidence="2" id="KW-1133">Transmembrane helix</keyword>
<dbReference type="Pfam" id="PF11019">
    <property type="entry name" value="DUF2608"/>
    <property type="match status" value="1"/>
</dbReference>
<evidence type="ECO:0000256" key="1">
    <source>
        <dbReference type="ARBA" id="ARBA00022729"/>
    </source>
</evidence>
<evidence type="ECO:0000256" key="2">
    <source>
        <dbReference type="SAM" id="Phobius"/>
    </source>
</evidence>
<gene>
    <name evidence="3" type="ORF">C10C_1044</name>
</gene>
<dbReference type="AlphaFoldDB" id="A0A2R8FCM8"/>
<accession>A0A2R8FCM8</accession>
<dbReference type="KEGG" id="csee:C10C_1044"/>
<keyword evidence="2" id="KW-0812">Transmembrane</keyword>
<feature type="transmembrane region" description="Helical" evidence="2">
    <location>
        <begin position="43"/>
        <end position="61"/>
    </location>
</feature>